<keyword evidence="1" id="KW-0812">Transmembrane</keyword>
<proteinExistence type="predicted"/>
<sequence>MRQVVRPRRPGKWARGGATPLLDQIGIVLLILFSAAWLVVLLILG</sequence>
<dbReference type="EMBL" id="JABEQG010000019">
    <property type="protein sequence ID" value="MBB2156823.1"/>
    <property type="molecule type" value="Genomic_DNA"/>
</dbReference>
<organism evidence="2 3">
    <name type="scientific">Gluconacetobacter diazotrophicus</name>
    <name type="common">Acetobacter diazotrophicus</name>
    <dbReference type="NCBI Taxonomy" id="33996"/>
    <lineage>
        <taxon>Bacteria</taxon>
        <taxon>Pseudomonadati</taxon>
        <taxon>Pseudomonadota</taxon>
        <taxon>Alphaproteobacteria</taxon>
        <taxon>Acetobacterales</taxon>
        <taxon>Acetobacteraceae</taxon>
        <taxon>Gluconacetobacter</taxon>
    </lineage>
</organism>
<evidence type="ECO:0000313" key="3">
    <source>
        <dbReference type="Proteomes" id="UP000550787"/>
    </source>
</evidence>
<evidence type="ECO:0000313" key="2">
    <source>
        <dbReference type="EMBL" id="MBB2156823.1"/>
    </source>
</evidence>
<dbReference type="RefSeq" id="WP_012228333.1">
    <property type="nucleotide sequence ID" value="NZ_JABEQG010000019.1"/>
</dbReference>
<feature type="transmembrane region" description="Helical" evidence="1">
    <location>
        <begin position="21"/>
        <end position="44"/>
    </location>
</feature>
<dbReference type="AlphaFoldDB" id="A0A7W4NKB7"/>
<keyword evidence="1" id="KW-1133">Transmembrane helix</keyword>
<comment type="caution">
    <text evidence="2">The sequence shown here is derived from an EMBL/GenBank/DDBJ whole genome shotgun (WGS) entry which is preliminary data.</text>
</comment>
<reference evidence="2 3" key="1">
    <citation type="submission" date="2020-04" db="EMBL/GenBank/DDBJ databases">
        <title>Description of novel Gluconacetobacter.</title>
        <authorList>
            <person name="Sombolestani A."/>
        </authorList>
    </citation>
    <scope>NUCLEOTIDE SEQUENCE [LARGE SCALE GENOMIC DNA]</scope>
    <source>
        <strain evidence="2 3">LMG 7603</strain>
    </source>
</reference>
<evidence type="ECO:0000256" key="1">
    <source>
        <dbReference type="SAM" id="Phobius"/>
    </source>
</evidence>
<dbReference type="Proteomes" id="UP000550787">
    <property type="component" value="Unassembled WGS sequence"/>
</dbReference>
<accession>A0A7W4NKB7</accession>
<gene>
    <name evidence="2" type="ORF">HLH33_10955</name>
</gene>
<protein>
    <submittedName>
        <fullName evidence="2">Uncharacterized protein</fullName>
    </submittedName>
</protein>
<keyword evidence="1" id="KW-0472">Membrane</keyword>
<name>A0A7W4NKB7_GLUDI</name>